<dbReference type="InterPro" id="IPR035394">
    <property type="entry name" value="Glyco_hydro_59_dom"/>
</dbReference>
<dbReference type="InterPro" id="IPR049161">
    <property type="entry name" value="GH59_cat"/>
</dbReference>
<dbReference type="PANTHER" id="PTHR15172">
    <property type="entry name" value="GALACTOCEREBROSIDASE"/>
    <property type="match status" value="1"/>
</dbReference>
<feature type="domain" description="Glycosyl hydrolase family 59 catalytic" evidence="14">
    <location>
        <begin position="63"/>
        <end position="361"/>
    </location>
</feature>
<keyword evidence="19" id="KW-1185">Reference proteome</keyword>
<keyword evidence="8" id="KW-1015">Disulfide bond</keyword>
<comment type="caution">
    <text evidence="17">The sequence shown here is derived from an EMBL/GenBank/DDBJ whole genome shotgun (WGS) entry which is preliminary data.</text>
</comment>
<evidence type="ECO:0000256" key="12">
    <source>
        <dbReference type="SAM" id="MobiDB-lite"/>
    </source>
</evidence>
<feature type="compositionally biased region" description="Basic and acidic residues" evidence="12">
    <location>
        <begin position="959"/>
        <end position="982"/>
    </location>
</feature>
<dbReference type="InterPro" id="IPR049162">
    <property type="entry name" value="GH59_C"/>
</dbReference>
<feature type="domain" description="Glycosyl hydrolase family 59 central" evidence="15">
    <location>
        <begin position="375"/>
        <end position="484"/>
    </location>
</feature>
<dbReference type="Gene3D" id="3.20.20.80">
    <property type="entry name" value="Glycosidases"/>
    <property type="match status" value="1"/>
</dbReference>
<evidence type="ECO:0000256" key="9">
    <source>
        <dbReference type="ARBA" id="ARBA00023180"/>
    </source>
</evidence>
<evidence type="ECO:0000256" key="10">
    <source>
        <dbReference type="ARBA" id="ARBA00023295"/>
    </source>
</evidence>
<evidence type="ECO:0000256" key="5">
    <source>
        <dbReference type="ARBA" id="ARBA00022919"/>
    </source>
</evidence>
<accession>A0ABP0M6L7</accession>
<evidence type="ECO:0000259" key="16">
    <source>
        <dbReference type="Pfam" id="PF21708"/>
    </source>
</evidence>
<reference evidence="17 19" key="1">
    <citation type="submission" date="2024-02" db="EMBL/GenBank/DDBJ databases">
        <authorList>
            <person name="Chen Y."/>
            <person name="Shah S."/>
            <person name="Dougan E. K."/>
            <person name="Thang M."/>
            <person name="Chan C."/>
        </authorList>
    </citation>
    <scope>NUCLEOTIDE SEQUENCE [LARGE SCALE GENOMIC DNA]</scope>
</reference>
<evidence type="ECO:0000256" key="7">
    <source>
        <dbReference type="ARBA" id="ARBA00023098"/>
    </source>
</evidence>
<evidence type="ECO:0000256" key="8">
    <source>
        <dbReference type="ARBA" id="ARBA00023157"/>
    </source>
</evidence>
<protein>
    <recommendedName>
        <fullName evidence="2">galactosylceramidase</fullName>
        <ecNumber evidence="2">3.2.1.46</ecNumber>
    </recommendedName>
    <alternativeName>
        <fullName evidence="11">Galactosylceramidase</fullName>
    </alternativeName>
</protein>
<keyword evidence="5" id="KW-0746">Sphingolipid metabolism</keyword>
<feature type="domain" description="Glycosyl hydrolase family 59 C-terminal lectin" evidence="16">
    <location>
        <begin position="528"/>
        <end position="594"/>
    </location>
</feature>
<evidence type="ECO:0000256" key="6">
    <source>
        <dbReference type="ARBA" id="ARBA00022963"/>
    </source>
</evidence>
<dbReference type="InterPro" id="IPR001286">
    <property type="entry name" value="Glyco_hydro_59"/>
</dbReference>
<feature type="chain" id="PRO_5045029321" description="galactosylceramidase" evidence="13">
    <location>
        <begin position="20"/>
        <end position="1002"/>
    </location>
</feature>
<evidence type="ECO:0000259" key="15">
    <source>
        <dbReference type="Pfam" id="PF17387"/>
    </source>
</evidence>
<dbReference type="InterPro" id="IPR017853">
    <property type="entry name" value="GH"/>
</dbReference>
<dbReference type="EMBL" id="CAXAMN010015669">
    <property type="protein sequence ID" value="CAK9046400.1"/>
    <property type="molecule type" value="Genomic_DNA"/>
</dbReference>
<keyword evidence="9" id="KW-0325">Glycoprotein</keyword>
<evidence type="ECO:0000313" key="19">
    <source>
        <dbReference type="Proteomes" id="UP001642484"/>
    </source>
</evidence>
<evidence type="ECO:0000256" key="13">
    <source>
        <dbReference type="SAM" id="SignalP"/>
    </source>
</evidence>
<evidence type="ECO:0000256" key="2">
    <source>
        <dbReference type="ARBA" id="ARBA00012657"/>
    </source>
</evidence>
<dbReference type="InterPro" id="IPR013785">
    <property type="entry name" value="Aldolase_TIM"/>
</dbReference>
<proteinExistence type="inferred from homology"/>
<comment type="similarity">
    <text evidence="1">Belongs to the glycosyl hydrolase 59 family.</text>
</comment>
<evidence type="ECO:0000256" key="3">
    <source>
        <dbReference type="ARBA" id="ARBA00022729"/>
    </source>
</evidence>
<dbReference type="Gene3D" id="3.20.20.70">
    <property type="entry name" value="Aldolase class I"/>
    <property type="match status" value="1"/>
</dbReference>
<dbReference type="PRINTS" id="PR00850">
    <property type="entry name" value="GLHYDRLASE59"/>
</dbReference>
<evidence type="ECO:0000256" key="4">
    <source>
        <dbReference type="ARBA" id="ARBA00022801"/>
    </source>
</evidence>
<dbReference type="Pfam" id="PF02057">
    <property type="entry name" value="Glyco_hydro_59"/>
    <property type="match status" value="1"/>
</dbReference>
<dbReference type="SUPFAM" id="SSF51445">
    <property type="entry name" value="(Trans)glycosidases"/>
    <property type="match status" value="1"/>
</dbReference>
<keyword evidence="4" id="KW-0378">Hydrolase</keyword>
<keyword evidence="6" id="KW-0442">Lipid degradation</keyword>
<dbReference type="EC" id="3.2.1.46" evidence="2"/>
<keyword evidence="10" id="KW-0326">Glycosidase</keyword>
<keyword evidence="3 13" id="KW-0732">Signal</keyword>
<evidence type="ECO:0000256" key="11">
    <source>
        <dbReference type="ARBA" id="ARBA00033098"/>
    </source>
</evidence>
<name>A0ABP0M6L7_9DINO</name>
<dbReference type="Gene3D" id="2.60.120.560">
    <property type="entry name" value="Exo-inulinase, domain 1"/>
    <property type="match status" value="2"/>
</dbReference>
<evidence type="ECO:0000256" key="1">
    <source>
        <dbReference type="ARBA" id="ARBA00005637"/>
    </source>
</evidence>
<dbReference type="Pfam" id="PF21708">
    <property type="entry name" value="Glyco_hydro_59_C"/>
    <property type="match status" value="1"/>
</dbReference>
<organism evidence="17 19">
    <name type="scientific">Durusdinium trenchii</name>
    <dbReference type="NCBI Taxonomy" id="1381693"/>
    <lineage>
        <taxon>Eukaryota</taxon>
        <taxon>Sar</taxon>
        <taxon>Alveolata</taxon>
        <taxon>Dinophyceae</taxon>
        <taxon>Suessiales</taxon>
        <taxon>Symbiodiniaceae</taxon>
        <taxon>Durusdinium</taxon>
    </lineage>
</organism>
<gene>
    <name evidence="17" type="ORF">CCMP2556_LOCUS23882</name>
    <name evidence="18" type="ORF">CCMP2556_LOCUS24115</name>
</gene>
<dbReference type="EMBL" id="CAXAMN010015446">
    <property type="protein sequence ID" value="CAK9045819.1"/>
    <property type="molecule type" value="Genomic_DNA"/>
</dbReference>
<dbReference type="PANTHER" id="PTHR15172:SF1">
    <property type="entry name" value="GALACTOCEREBROSIDASE"/>
    <property type="match status" value="1"/>
</dbReference>
<dbReference type="Proteomes" id="UP001642484">
    <property type="component" value="Unassembled WGS sequence"/>
</dbReference>
<feature type="signal peptide" evidence="13">
    <location>
        <begin position="1"/>
        <end position="19"/>
    </location>
</feature>
<evidence type="ECO:0000313" key="17">
    <source>
        <dbReference type="EMBL" id="CAK9045819.1"/>
    </source>
</evidence>
<dbReference type="Pfam" id="PF17387">
    <property type="entry name" value="Glyco_hydro_59M"/>
    <property type="match status" value="1"/>
</dbReference>
<feature type="region of interest" description="Disordered" evidence="12">
    <location>
        <begin position="944"/>
        <end position="984"/>
    </location>
</feature>
<sequence>MHCGYAVLYLHFFLTQAFAAKIGAQAWSAHQAEFWPWEKRQSTGHAEALLSISEGREADRHPFEGIGALSAGASSRLLKDYPEDHRREILDLLFKPQYGASLQVLKVEIGGDTQSTDGSEPSHMRYRGETPDCTRGYEAWLLQEAKARNPAIRTYALAWGVPGWIGNGTFFSEDNIFYHVSWLTCIKERYNIDIDYIGLWNEMPWGDAWYVFELGAAIKEAQLGTQLVLLDQASGAISTDFLGFFSRDQRFQELVAAVGLHYPCTPDQKLLDTLAAHPRTRFWSSEELSTVADWGGAGCWGRMINQNYVRMNATSSIAWSLVWSVYPNLECFGNGLLYANEPWSGHYEVMPPIWTSAHTTQFTKPGWTYLPVGEAAGDLPEGGTYVTITSPNLEDFSIVIESLTGRCMYHDGCFHTQQPKNTQQLQFQLSENLRAAARGKDLEVWATNGSHWFQRLEAVRMDAEGRLRISLEADAIVTITTLHGATKMGQRESHQVKENQIPVSKPFPLPFEEAFETELHRSPAFFSDQGGTFEVVEDGDGIANVRLNQVLQQQVLQAPIGWAGSAPEPLTLFGGTNWTDLDVEVSARFEAVTSGKFAPLSPFGHSAPLSLLQVESQSSQPQDRHIGLCARVLRYTFFNSGGKPQGYCLQVVDSLKGGLTWTLSASSETLAAGLLSQEAAKKAAEKGWLRLRLEVYKARISAFVEGAQLASILDTSLPMGQVAFSCGYHKCQFDNLKVLPKAAPVTSFILTSRPLLKLYSPVTFHYDSRTCDPSPSETLKRNDFTGFIGLAFVPKIEIKVAALGRMVLKGGPLLTEVHNVQLLEVDNVTGLRYVASAAVPTTHTQQVGIISTDDGFQYAELREELLLTPGHTYILASSEISGGDFFFDKAVLAEPTDGVDILGPAYANESGWHFDPEPNLLFGPLNALLLPVQAPSRETLLKPEAAEENHQAEPTTLEPKPDTPKAARMLREPRSSRLHEAETPEWLVQVVKEETLNEEEIS</sequence>
<keyword evidence="7" id="KW-0443">Lipid metabolism</keyword>
<evidence type="ECO:0000313" key="18">
    <source>
        <dbReference type="EMBL" id="CAK9046400.1"/>
    </source>
</evidence>
<evidence type="ECO:0000259" key="14">
    <source>
        <dbReference type="Pfam" id="PF02057"/>
    </source>
</evidence>